<dbReference type="EMBL" id="CAJNOK010005503">
    <property type="protein sequence ID" value="CAF0974672.1"/>
    <property type="molecule type" value="Genomic_DNA"/>
</dbReference>
<dbReference type="GO" id="GO:0006096">
    <property type="term" value="P:glycolytic process"/>
    <property type="evidence" value="ECO:0007669"/>
    <property type="project" value="UniProtKB-KW"/>
</dbReference>
<dbReference type="InterPro" id="IPR013078">
    <property type="entry name" value="His_Pase_superF_clade-1"/>
</dbReference>
<feature type="binding site" evidence="5">
    <location>
        <position position="105"/>
    </location>
    <ligand>
        <name>substrate</name>
    </ligand>
</feature>
<dbReference type="EC" id="5.4.2.11" evidence="2"/>
<evidence type="ECO:0000256" key="4">
    <source>
        <dbReference type="ARBA" id="ARBA00023235"/>
    </source>
</evidence>
<keyword evidence="3" id="KW-0324">Glycolysis</keyword>
<dbReference type="SMART" id="SM00855">
    <property type="entry name" value="PGAM"/>
    <property type="match status" value="1"/>
</dbReference>
<evidence type="ECO:0000313" key="9">
    <source>
        <dbReference type="EMBL" id="CAF3745846.1"/>
    </source>
</evidence>
<evidence type="ECO:0000313" key="10">
    <source>
        <dbReference type="Proteomes" id="UP000682733"/>
    </source>
</evidence>
<evidence type="ECO:0000313" key="8">
    <source>
        <dbReference type="EMBL" id="CAF0974672.1"/>
    </source>
</evidence>
<evidence type="ECO:0000256" key="1">
    <source>
        <dbReference type="ARBA" id="ARBA00006717"/>
    </source>
</evidence>
<dbReference type="Proteomes" id="UP000682733">
    <property type="component" value="Unassembled WGS sequence"/>
</dbReference>
<sequence>MSINHPSGCRKCAICNCRCCINKRTKCSHVKKQLALVDTRNGTANRHLLILVRHGLSQGEIDKRYDGWNDPDLSQLGTNQARRAGAALHQAGFPVDLCYTSVLKRASKSLFLILDEMDLLWLQVHTTWRLNDRMIGALTGFQQDRADSLFGQSQLKEWLTRAQNAPPALEESNPNHPRSDPKYRNISNVVPSTETLVDVQKRILPLWYDEISQNLNMGKNILVVAHEETLKAIIRFINNYMTDEFSQNELPVCIPIIFEFSSETQEIVNGYYLISSLLDQVNSYQSKLFPSRFEQNIFPTFSDVCYFMS</sequence>
<keyword evidence="4" id="KW-0413">Isomerase</keyword>
<dbReference type="CDD" id="cd07067">
    <property type="entry name" value="HP_PGM_like"/>
    <property type="match status" value="1"/>
</dbReference>
<feature type="site" description="Transition state stabilizer" evidence="6">
    <location>
        <position position="226"/>
    </location>
</feature>
<evidence type="ECO:0000256" key="2">
    <source>
        <dbReference type="ARBA" id="ARBA00012028"/>
    </source>
</evidence>
<dbReference type="AlphaFoldDB" id="A0A8S2IDF0"/>
<dbReference type="PANTHER" id="PTHR11931">
    <property type="entry name" value="PHOSPHOGLYCERATE MUTASE"/>
    <property type="match status" value="1"/>
</dbReference>
<reference evidence="9" key="1">
    <citation type="submission" date="2021-02" db="EMBL/GenBank/DDBJ databases">
        <authorList>
            <person name="Nowell W R."/>
        </authorList>
    </citation>
    <scope>NUCLEOTIDE SEQUENCE</scope>
</reference>
<dbReference type="SUPFAM" id="SSF53254">
    <property type="entry name" value="Phosphoglycerate mutase-like"/>
    <property type="match status" value="1"/>
</dbReference>
<organism evidence="9 10">
    <name type="scientific">Didymodactylos carnosus</name>
    <dbReference type="NCBI Taxonomy" id="1234261"/>
    <lineage>
        <taxon>Eukaryota</taxon>
        <taxon>Metazoa</taxon>
        <taxon>Spiralia</taxon>
        <taxon>Gnathifera</taxon>
        <taxon>Rotifera</taxon>
        <taxon>Eurotatoria</taxon>
        <taxon>Bdelloidea</taxon>
        <taxon>Philodinida</taxon>
        <taxon>Philodinidae</taxon>
        <taxon>Didymodactylos</taxon>
    </lineage>
</organism>
<dbReference type="EMBL" id="CAJOBA010005510">
    <property type="protein sequence ID" value="CAF3745846.1"/>
    <property type="molecule type" value="Genomic_DNA"/>
</dbReference>
<accession>A0A8S2IDF0</accession>
<evidence type="ECO:0000256" key="5">
    <source>
        <dbReference type="PIRSR" id="PIRSR613078-2"/>
    </source>
</evidence>
<dbReference type="NCBIfam" id="TIGR01258">
    <property type="entry name" value="pgm_1"/>
    <property type="match status" value="1"/>
</dbReference>
<gene>
    <name evidence="8" type="ORF">OVA965_LOCUS13282</name>
    <name evidence="9" type="ORF">TMI583_LOCUS13286</name>
</gene>
<evidence type="ECO:0000256" key="7">
    <source>
        <dbReference type="SAM" id="MobiDB-lite"/>
    </source>
</evidence>
<evidence type="ECO:0000256" key="3">
    <source>
        <dbReference type="ARBA" id="ARBA00023152"/>
    </source>
</evidence>
<feature type="region of interest" description="Disordered" evidence="7">
    <location>
        <begin position="163"/>
        <end position="182"/>
    </location>
</feature>
<protein>
    <recommendedName>
        <fullName evidence="2">phosphoglycerate mutase (2,3-diphosphoglycerate-dependent)</fullName>
        <ecNumber evidence="2">5.4.2.11</ecNumber>
    </recommendedName>
</protein>
<dbReference type="InterPro" id="IPR005952">
    <property type="entry name" value="Phosphogly_mut1"/>
</dbReference>
<dbReference type="Gene3D" id="3.40.50.1240">
    <property type="entry name" value="Phosphoglycerate mutase-like"/>
    <property type="match status" value="1"/>
</dbReference>
<comment type="caution">
    <text evidence="9">The sequence shown here is derived from an EMBL/GenBank/DDBJ whole genome shotgun (WGS) entry which is preliminary data.</text>
</comment>
<dbReference type="GO" id="GO:0004619">
    <property type="term" value="F:phosphoglycerate mutase activity"/>
    <property type="evidence" value="ECO:0007669"/>
    <property type="project" value="UniProtKB-EC"/>
</dbReference>
<evidence type="ECO:0000256" key="6">
    <source>
        <dbReference type="PIRSR" id="PIRSR613078-3"/>
    </source>
</evidence>
<dbReference type="Pfam" id="PF00300">
    <property type="entry name" value="His_Phos_1"/>
    <property type="match status" value="2"/>
</dbReference>
<dbReference type="InterPro" id="IPR029033">
    <property type="entry name" value="His_PPase_superfam"/>
</dbReference>
<dbReference type="Proteomes" id="UP000677228">
    <property type="component" value="Unassembled WGS sequence"/>
</dbReference>
<proteinExistence type="inferred from homology"/>
<comment type="similarity">
    <text evidence="1">Belongs to the phosphoglycerate mutase family. BPG-dependent PGAM subfamily.</text>
</comment>
<name>A0A8S2IDF0_9BILA</name>